<dbReference type="GO" id="GO:0031966">
    <property type="term" value="C:mitochondrial membrane"/>
    <property type="evidence" value="ECO:0007669"/>
    <property type="project" value="UniProtKB-SubCell"/>
</dbReference>
<name>A0A3G9E9C8_9SAUR</name>
<dbReference type="EMBL" id="AP018114">
    <property type="protein sequence ID" value="BBD20467.1"/>
    <property type="molecule type" value="Genomic_DNA"/>
</dbReference>
<gene>
    <name evidence="17" type="primary">ND3</name>
</gene>
<keyword evidence="11 16" id="KW-0520">NAD</keyword>
<evidence type="ECO:0000256" key="15">
    <source>
        <dbReference type="ARBA" id="ARBA00049551"/>
    </source>
</evidence>
<comment type="subcellular location">
    <subcellularLocation>
        <location evidence="1 16">Mitochondrion membrane</location>
        <topology evidence="1 16">Multi-pass membrane protein</topology>
    </subcellularLocation>
</comment>
<dbReference type="PANTHER" id="PTHR11058">
    <property type="entry name" value="NADH-UBIQUINONE OXIDOREDUCTASE CHAIN 3"/>
    <property type="match status" value="1"/>
</dbReference>
<evidence type="ECO:0000256" key="7">
    <source>
        <dbReference type="ARBA" id="ARBA00022692"/>
    </source>
</evidence>
<feature type="transmembrane region" description="Helical" evidence="16">
    <location>
        <begin position="51"/>
        <end position="73"/>
    </location>
</feature>
<evidence type="ECO:0000256" key="6">
    <source>
        <dbReference type="ARBA" id="ARBA00022660"/>
    </source>
</evidence>
<dbReference type="EC" id="7.1.1.2" evidence="3 16"/>
<sequence>MKLLAIAAAAATLISALITISLWFPQTNPDTEKLSPYECGFDPLGTARLPFSMRFFLVAILFLLFDLEIALLLPTPWACGSAAPTMTLLYATTLITLLALGLAYEWAQGGLDWAEYGG</sequence>
<keyword evidence="14 16" id="KW-0472">Membrane</keyword>
<evidence type="ECO:0000256" key="11">
    <source>
        <dbReference type="ARBA" id="ARBA00023027"/>
    </source>
</evidence>
<evidence type="ECO:0000256" key="16">
    <source>
        <dbReference type="RuleBase" id="RU003640"/>
    </source>
</evidence>
<evidence type="ECO:0000256" key="14">
    <source>
        <dbReference type="ARBA" id="ARBA00023136"/>
    </source>
</evidence>
<dbReference type="InterPro" id="IPR038430">
    <property type="entry name" value="NDAH_ubi_oxred_su3_sf"/>
</dbReference>
<evidence type="ECO:0000256" key="10">
    <source>
        <dbReference type="ARBA" id="ARBA00022989"/>
    </source>
</evidence>
<comment type="similarity">
    <text evidence="2 16">Belongs to the complex I subunit 3 family.</text>
</comment>
<evidence type="ECO:0000256" key="12">
    <source>
        <dbReference type="ARBA" id="ARBA00023075"/>
    </source>
</evidence>
<keyword evidence="13 16" id="KW-0496">Mitochondrion</keyword>
<reference evidence="17" key="1">
    <citation type="journal article" date="2018" name="PeerJ">
        <title>Characterization of five complete Cyrtodactylus mitogenome structures reveals low structural diversity and conservation of repeated sequences in the lineage.</title>
        <authorList>
            <person name="Areesirisuk P."/>
            <person name="Muangmai N."/>
            <person name="Kunya K."/>
            <person name="Singchat W."/>
            <person name="Sillapaprayoon S."/>
            <person name="Lapbenjakul S."/>
            <person name="Thapana W."/>
            <person name="Kantachumpoo A."/>
            <person name="Baicharoen S."/>
            <person name="Rerkamnuaychoke B."/>
            <person name="Peyachoknagul S."/>
            <person name="Han K."/>
            <person name="Srikulnath K."/>
        </authorList>
    </citation>
    <scope>NUCLEOTIDE SEQUENCE</scope>
</reference>
<keyword evidence="6 16" id="KW-0679">Respiratory chain</keyword>
<evidence type="ECO:0000256" key="1">
    <source>
        <dbReference type="ARBA" id="ARBA00004225"/>
    </source>
</evidence>
<evidence type="ECO:0000313" key="17">
    <source>
        <dbReference type="EMBL" id="BBD20467.1"/>
    </source>
</evidence>
<dbReference type="FunFam" id="1.20.58.1610:FF:000004">
    <property type="entry name" value="NADH-quinone oxidoreductase subunit A"/>
    <property type="match status" value="1"/>
</dbReference>
<dbReference type="GO" id="GO:0008137">
    <property type="term" value="F:NADH dehydrogenase (ubiquinone) activity"/>
    <property type="evidence" value="ECO:0007669"/>
    <property type="project" value="UniProtKB-UniRule"/>
</dbReference>
<keyword evidence="10 16" id="KW-1133">Transmembrane helix</keyword>
<keyword evidence="8 16" id="KW-1278">Translocase</keyword>
<dbReference type="InterPro" id="IPR000440">
    <property type="entry name" value="NADH_UbQ/plastoQ_OxRdtase_su3"/>
</dbReference>
<evidence type="ECO:0000256" key="5">
    <source>
        <dbReference type="ARBA" id="ARBA00022448"/>
    </source>
</evidence>
<dbReference type="GO" id="GO:0030964">
    <property type="term" value="C:NADH dehydrogenase complex"/>
    <property type="evidence" value="ECO:0007669"/>
    <property type="project" value="TreeGrafter"/>
</dbReference>
<proteinExistence type="inferred from homology"/>
<evidence type="ECO:0000256" key="2">
    <source>
        <dbReference type="ARBA" id="ARBA00008472"/>
    </source>
</evidence>
<evidence type="ECO:0000256" key="9">
    <source>
        <dbReference type="ARBA" id="ARBA00022982"/>
    </source>
</evidence>
<organism evidence="17">
    <name type="scientific">Cyrtodactylus peguensis</name>
    <dbReference type="NCBI Taxonomy" id="752001"/>
    <lineage>
        <taxon>Eukaryota</taxon>
        <taxon>Metazoa</taxon>
        <taxon>Chordata</taxon>
        <taxon>Craniata</taxon>
        <taxon>Vertebrata</taxon>
        <taxon>Euteleostomi</taxon>
        <taxon>Lepidosauria</taxon>
        <taxon>Squamata</taxon>
        <taxon>Bifurcata</taxon>
        <taxon>Gekkota</taxon>
        <taxon>Gekkonidae</taxon>
        <taxon>Gekkoninae</taxon>
        <taxon>Cyrtodactylus</taxon>
    </lineage>
</organism>
<geneLocation type="mitochondrion" evidence="17"/>
<evidence type="ECO:0000256" key="4">
    <source>
        <dbReference type="ARBA" id="ARBA00021007"/>
    </source>
</evidence>
<keyword evidence="5 16" id="KW-0813">Transport</keyword>
<keyword evidence="12 16" id="KW-0830">Ubiquinone</keyword>
<dbReference type="Pfam" id="PF00507">
    <property type="entry name" value="Oxidored_q4"/>
    <property type="match status" value="1"/>
</dbReference>
<evidence type="ECO:0000256" key="13">
    <source>
        <dbReference type="ARBA" id="ARBA00023128"/>
    </source>
</evidence>
<dbReference type="AlphaFoldDB" id="A0A3G9E9C8"/>
<dbReference type="Gene3D" id="1.20.58.1610">
    <property type="entry name" value="NADH:ubiquinone/plastoquinone oxidoreductase, chain 3"/>
    <property type="match status" value="1"/>
</dbReference>
<comment type="function">
    <text evidence="16">Core subunit of the mitochondrial membrane respiratory chain NADH dehydrogenase (Complex I) which catalyzes electron transfer from NADH through the respiratory chain, using ubiquinone as an electron acceptor. Essential for the catalytic activity of complex I.</text>
</comment>
<keyword evidence="9 16" id="KW-0249">Electron transport</keyword>
<dbReference type="PANTHER" id="PTHR11058:SF9">
    <property type="entry name" value="NADH-UBIQUINONE OXIDOREDUCTASE CHAIN 3"/>
    <property type="match status" value="1"/>
</dbReference>
<evidence type="ECO:0000256" key="8">
    <source>
        <dbReference type="ARBA" id="ARBA00022967"/>
    </source>
</evidence>
<protein>
    <recommendedName>
        <fullName evidence="4 16">NADH-ubiquinone oxidoreductase chain 3</fullName>
        <ecNumber evidence="3 16">7.1.1.2</ecNumber>
    </recommendedName>
</protein>
<keyword evidence="7 16" id="KW-0812">Transmembrane</keyword>
<feature type="transmembrane region" description="Helical" evidence="16">
    <location>
        <begin position="85"/>
        <end position="104"/>
    </location>
</feature>
<accession>A0A3G9E9C8</accession>
<comment type="catalytic activity">
    <reaction evidence="15 16">
        <text>a ubiquinone + NADH + 5 H(+)(in) = a ubiquinol + NAD(+) + 4 H(+)(out)</text>
        <dbReference type="Rhea" id="RHEA:29091"/>
        <dbReference type="Rhea" id="RHEA-COMP:9565"/>
        <dbReference type="Rhea" id="RHEA-COMP:9566"/>
        <dbReference type="ChEBI" id="CHEBI:15378"/>
        <dbReference type="ChEBI" id="CHEBI:16389"/>
        <dbReference type="ChEBI" id="CHEBI:17976"/>
        <dbReference type="ChEBI" id="CHEBI:57540"/>
        <dbReference type="ChEBI" id="CHEBI:57945"/>
        <dbReference type="EC" id="7.1.1.2"/>
    </reaction>
</comment>
<evidence type="ECO:0000256" key="3">
    <source>
        <dbReference type="ARBA" id="ARBA00012944"/>
    </source>
</evidence>